<keyword evidence="3" id="KW-1185">Reference proteome</keyword>
<gene>
    <name evidence="2" type="primary">pilP</name>
    <name evidence="2" type="ORF">GCM10007157_05650</name>
</gene>
<proteinExistence type="predicted"/>
<organism evidence="2 3">
    <name type="scientific">Vreelandella hamiltonii</name>
    <dbReference type="NCBI Taxonomy" id="502829"/>
    <lineage>
        <taxon>Bacteria</taxon>
        <taxon>Pseudomonadati</taxon>
        <taxon>Pseudomonadota</taxon>
        <taxon>Gammaproteobacteria</taxon>
        <taxon>Oceanospirillales</taxon>
        <taxon>Halomonadaceae</taxon>
        <taxon>Vreelandella</taxon>
    </lineage>
</organism>
<dbReference type="PROSITE" id="PS51257">
    <property type="entry name" value="PROKAR_LIPOPROTEIN"/>
    <property type="match status" value="1"/>
</dbReference>
<dbReference type="Proteomes" id="UP000623776">
    <property type="component" value="Unassembled WGS sequence"/>
</dbReference>
<feature type="signal peptide" evidence="1">
    <location>
        <begin position="1"/>
        <end position="22"/>
    </location>
</feature>
<dbReference type="PIRSF" id="PIRSF016481">
    <property type="entry name" value="Pilus_assembly_PilP"/>
    <property type="match status" value="1"/>
</dbReference>
<dbReference type="Pfam" id="PF04351">
    <property type="entry name" value="PilP"/>
    <property type="match status" value="1"/>
</dbReference>
<reference evidence="3" key="1">
    <citation type="journal article" date="2019" name="Int. J. Syst. Evol. Microbiol.">
        <title>The Global Catalogue of Microorganisms (GCM) 10K type strain sequencing project: providing services to taxonomists for standard genome sequencing and annotation.</title>
        <authorList>
            <consortium name="The Broad Institute Genomics Platform"/>
            <consortium name="The Broad Institute Genome Sequencing Center for Infectious Disease"/>
            <person name="Wu L."/>
            <person name="Ma J."/>
        </authorList>
    </citation>
    <scope>NUCLEOTIDE SEQUENCE [LARGE SCALE GENOMIC DNA]</scope>
    <source>
        <strain evidence="3">KCTC 22154</strain>
    </source>
</reference>
<dbReference type="Gene3D" id="2.30.30.830">
    <property type="match status" value="1"/>
</dbReference>
<name>A0A8H9IS67_9GAMM</name>
<protein>
    <submittedName>
        <fullName evidence="2">Pilus assembly protein PilP</fullName>
    </submittedName>
</protein>
<accession>A0A8H9IS67</accession>
<dbReference type="EMBL" id="BMXN01000002">
    <property type="protein sequence ID" value="GHD55603.1"/>
    <property type="molecule type" value="Genomic_DNA"/>
</dbReference>
<evidence type="ECO:0000313" key="2">
    <source>
        <dbReference type="EMBL" id="GHD55603.1"/>
    </source>
</evidence>
<dbReference type="RefSeq" id="WP_167385710.1">
    <property type="nucleotide sequence ID" value="NZ_BMXN01000002.1"/>
</dbReference>
<evidence type="ECO:0000256" key="1">
    <source>
        <dbReference type="SAM" id="SignalP"/>
    </source>
</evidence>
<keyword evidence="1" id="KW-0732">Signal</keyword>
<sequence length="172" mass="18923">MKRWPVLVGCLLLLAGCGDANLAQLDEQLNDIRRSPAGQPPIEIPTIPDYRVVDYRYSDARSPFLAPESIRTQASSALLESALAPDQQRPPEPLEQFPLPSLRLVGTLRMGGQQVGMIAAPDGSVTSVRVGNYLGTDHGRITAIEPQQVRLTERIFNQQQGWQERPAALTLE</sequence>
<dbReference type="AlphaFoldDB" id="A0A8H9IS67"/>
<dbReference type="InterPro" id="IPR007446">
    <property type="entry name" value="PilP"/>
</dbReference>
<evidence type="ECO:0000313" key="3">
    <source>
        <dbReference type="Proteomes" id="UP000623776"/>
    </source>
</evidence>
<comment type="caution">
    <text evidence="2">The sequence shown here is derived from an EMBL/GenBank/DDBJ whole genome shotgun (WGS) entry which is preliminary data.</text>
</comment>
<feature type="chain" id="PRO_5034996862" evidence="1">
    <location>
        <begin position="23"/>
        <end position="172"/>
    </location>
</feature>